<comment type="similarity">
    <text evidence="3">In the N-terminal section; belongs to the LXG family.</text>
</comment>
<reference evidence="6 7" key="1">
    <citation type="submission" date="2020-03" db="EMBL/GenBank/DDBJ databases">
        <title>Soil Listeria distribution.</title>
        <authorList>
            <person name="Liao J."/>
            <person name="Wiedmann M."/>
        </authorList>
    </citation>
    <scope>NUCLEOTIDE SEQUENCE [LARGE SCALE GENOMIC DNA]</scope>
    <source>
        <strain evidence="6 7">FSL L7-1515</strain>
    </source>
</reference>
<organism evidence="6 7">
    <name type="scientific">Listeria immobilis</name>
    <dbReference type="NCBI Taxonomy" id="2713502"/>
    <lineage>
        <taxon>Bacteria</taxon>
        <taxon>Bacillati</taxon>
        <taxon>Bacillota</taxon>
        <taxon>Bacilli</taxon>
        <taxon>Bacillales</taxon>
        <taxon>Listeriaceae</taxon>
        <taxon>Listeria</taxon>
    </lineage>
</organism>
<keyword evidence="2" id="KW-0964">Secreted</keyword>
<dbReference type="InterPro" id="IPR051768">
    <property type="entry name" value="Bact_secretion_toxin"/>
</dbReference>
<evidence type="ECO:0000256" key="2">
    <source>
        <dbReference type="ARBA" id="ARBA00022525"/>
    </source>
</evidence>
<dbReference type="InterPro" id="IPR027797">
    <property type="entry name" value="PT-TG_dom"/>
</dbReference>
<evidence type="ECO:0000313" key="7">
    <source>
        <dbReference type="Proteomes" id="UP000587800"/>
    </source>
</evidence>
<gene>
    <name evidence="6" type="ORF">HCJ59_00800</name>
</gene>
<dbReference type="PANTHER" id="PTHR34976:SF1">
    <property type="entry name" value="TOXIN BC_0920"/>
    <property type="match status" value="1"/>
</dbReference>
<dbReference type="RefSeq" id="WP_260443046.1">
    <property type="nucleotide sequence ID" value="NZ_JAASTV010000010.1"/>
</dbReference>
<dbReference type="Proteomes" id="UP000587800">
    <property type="component" value="Unassembled WGS sequence"/>
</dbReference>
<sequence length="509" mass="56485">MSIDMYVSKSKAQATSTSQVCQQHLEGYEAIQQAISQFTLEPFLKGKAYDSAKAYYSTVLYPLVQGGILLTEATEEAVKKFPERYQSEVDSGDLKQSELEEQIRRVNELIHQANDLENQVRQSPLSETDQQIQLQLNQALLEAYQTSKQELEEKLQKLIAFHASSPSIFSEIASLKQAIDQGLAQTKTAWNPTTGTFMIPSQEKLGWANTIRAFQQKKEAQEEPDTTGRTYTRIDLGNGTYIWAWSKDGRTLTQDDIQFTVKHDKWAGKDGGLGKMLAQAEAMKAEAKDFDPVKAIKEIADLFTPIGDGARVVTGEDPITGDKLSWGERGLSLLFIIPLAKVGKYGSKGFKFVYEGIEDANKIHKKADKVKEAEKSTKKASGAGTEIGKYSVETLNRDQARTVVENLLDNGEISLKDLQNMVPEGTPNTFKPTDAIKNGAKYEFQLSDGQKAIIRWHEPDPIAAAKFPNSASGSSWTAQIKIGNKQVTVDGLWTKKQNSNEVHVPIQGR</sequence>
<evidence type="ECO:0000259" key="5">
    <source>
        <dbReference type="PROSITE" id="PS51756"/>
    </source>
</evidence>
<evidence type="ECO:0000256" key="4">
    <source>
        <dbReference type="SAM" id="Coils"/>
    </source>
</evidence>
<dbReference type="PROSITE" id="PS51756">
    <property type="entry name" value="LXG"/>
    <property type="match status" value="1"/>
</dbReference>
<evidence type="ECO:0000256" key="1">
    <source>
        <dbReference type="ARBA" id="ARBA00004613"/>
    </source>
</evidence>
<proteinExistence type="inferred from homology"/>
<protein>
    <recommendedName>
        <fullName evidence="5">LXG domain-containing protein</fullName>
    </recommendedName>
</protein>
<dbReference type="EMBL" id="JAASUB010000001">
    <property type="protein sequence ID" value="MBC1508457.1"/>
    <property type="molecule type" value="Genomic_DNA"/>
</dbReference>
<dbReference type="InterPro" id="IPR006829">
    <property type="entry name" value="LXG_dom"/>
</dbReference>
<keyword evidence="4" id="KW-0175">Coiled coil</keyword>
<evidence type="ECO:0000313" key="6">
    <source>
        <dbReference type="EMBL" id="MBC1508457.1"/>
    </source>
</evidence>
<evidence type="ECO:0000256" key="3">
    <source>
        <dbReference type="ARBA" id="ARBA00034117"/>
    </source>
</evidence>
<dbReference type="PANTHER" id="PTHR34976">
    <property type="entry name" value="RIBONUCLEASE YQCG-RELATED"/>
    <property type="match status" value="1"/>
</dbReference>
<dbReference type="Pfam" id="PF14449">
    <property type="entry name" value="PT-TG"/>
    <property type="match status" value="1"/>
</dbReference>
<dbReference type="Pfam" id="PF04740">
    <property type="entry name" value="LXG"/>
    <property type="match status" value="1"/>
</dbReference>
<name>A0ABR6SS74_9LIST</name>
<accession>A0ABR6SS74</accession>
<comment type="subcellular location">
    <subcellularLocation>
        <location evidence="1">Secreted</location>
    </subcellularLocation>
</comment>
<keyword evidence="7" id="KW-1185">Reference proteome</keyword>
<feature type="coiled-coil region" evidence="4">
    <location>
        <begin position="96"/>
        <end position="161"/>
    </location>
</feature>
<comment type="caution">
    <text evidence="6">The sequence shown here is derived from an EMBL/GenBank/DDBJ whole genome shotgun (WGS) entry which is preliminary data.</text>
</comment>
<feature type="domain" description="LXG" evidence="5">
    <location>
        <begin position="1"/>
        <end position="228"/>
    </location>
</feature>